<dbReference type="EMBL" id="CAJNOL010000685">
    <property type="protein sequence ID" value="CAF1166018.1"/>
    <property type="molecule type" value="Genomic_DNA"/>
</dbReference>
<dbReference type="EMBL" id="CAJNOH010000058">
    <property type="protein sequence ID" value="CAF0820934.1"/>
    <property type="molecule type" value="Genomic_DNA"/>
</dbReference>
<evidence type="ECO:0000313" key="3">
    <source>
        <dbReference type="Proteomes" id="UP000663854"/>
    </source>
</evidence>
<evidence type="ECO:0000313" key="1">
    <source>
        <dbReference type="EMBL" id="CAF0820934.1"/>
    </source>
</evidence>
<organism evidence="1 3">
    <name type="scientific">Rotaria sordida</name>
    <dbReference type="NCBI Taxonomy" id="392033"/>
    <lineage>
        <taxon>Eukaryota</taxon>
        <taxon>Metazoa</taxon>
        <taxon>Spiralia</taxon>
        <taxon>Gnathifera</taxon>
        <taxon>Rotifera</taxon>
        <taxon>Eurotatoria</taxon>
        <taxon>Bdelloidea</taxon>
        <taxon>Philodinida</taxon>
        <taxon>Philodinidae</taxon>
        <taxon>Rotaria</taxon>
    </lineage>
</organism>
<accession>A0A813U4J8</accession>
<dbReference type="Proteomes" id="UP000663854">
    <property type="component" value="Unassembled WGS sequence"/>
</dbReference>
<keyword evidence="4" id="KW-1185">Reference proteome</keyword>
<reference evidence="1" key="1">
    <citation type="submission" date="2021-02" db="EMBL/GenBank/DDBJ databases">
        <authorList>
            <person name="Nowell W R."/>
        </authorList>
    </citation>
    <scope>NUCLEOTIDE SEQUENCE</scope>
</reference>
<sequence>MSSENHMEQYCQDLFKCQFKQRPIIRCPGDYDSEDPTTYVRRKLIELYQQLTETITTRFRDISFFFILMKNCLDVPRLHNQVVSMG</sequence>
<proteinExistence type="predicted"/>
<comment type="caution">
    <text evidence="1">The sequence shown here is derived from an EMBL/GenBank/DDBJ whole genome shotgun (WGS) entry which is preliminary data.</text>
</comment>
<evidence type="ECO:0000313" key="2">
    <source>
        <dbReference type="EMBL" id="CAF1166018.1"/>
    </source>
</evidence>
<name>A0A813U4J8_9BILA</name>
<evidence type="ECO:0000313" key="4">
    <source>
        <dbReference type="Proteomes" id="UP000663870"/>
    </source>
</evidence>
<dbReference type="Proteomes" id="UP000663870">
    <property type="component" value="Unassembled WGS sequence"/>
</dbReference>
<dbReference type="AlphaFoldDB" id="A0A813U4J8"/>
<gene>
    <name evidence="2" type="ORF">JXQ802_LOCUS22529</name>
    <name evidence="1" type="ORF">PYM288_LOCUS5582</name>
</gene>
<protein>
    <submittedName>
        <fullName evidence="1">Uncharacterized protein</fullName>
    </submittedName>
</protein>